<evidence type="ECO:0000256" key="9">
    <source>
        <dbReference type="SAM" id="Phobius"/>
    </source>
</evidence>
<dbReference type="PANTHER" id="PTHR11337:SF8">
    <property type="entry name" value="VISGUN, ISOFORM E"/>
    <property type="match status" value="1"/>
</dbReference>
<keyword evidence="6 9" id="KW-0472">Membrane</keyword>
<keyword evidence="3 9" id="KW-0812">Transmembrane</keyword>
<organism evidence="10 11">
    <name type="scientific">Adineta steineri</name>
    <dbReference type="NCBI Taxonomy" id="433720"/>
    <lineage>
        <taxon>Eukaryota</taxon>
        <taxon>Metazoa</taxon>
        <taxon>Spiralia</taxon>
        <taxon>Gnathifera</taxon>
        <taxon>Rotifera</taxon>
        <taxon>Eurotatoria</taxon>
        <taxon>Bdelloidea</taxon>
        <taxon>Adinetida</taxon>
        <taxon>Adinetidae</taxon>
        <taxon>Adineta</taxon>
    </lineage>
</organism>
<sequence length="139" mass="14853">MKCLIIYYLTEFYLNLIFIFSHLATTTSNVTADTTPTTTTTLETTTTASTITTPTTATTTITTPTTTTTTTTTPTTTTTSTTTTTQSPTTAAPPGRKFDALSFIGGMILVIGLGGLIYLVARYLGVRNRLPYSNLSNSR</sequence>
<evidence type="ECO:0000313" key="10">
    <source>
        <dbReference type="EMBL" id="CAF1514327.1"/>
    </source>
</evidence>
<feature type="region of interest" description="Disordered" evidence="8">
    <location>
        <begin position="55"/>
        <end position="93"/>
    </location>
</feature>
<evidence type="ECO:0000313" key="11">
    <source>
        <dbReference type="Proteomes" id="UP000663845"/>
    </source>
</evidence>
<evidence type="ECO:0000256" key="7">
    <source>
        <dbReference type="ARBA" id="ARBA00023180"/>
    </source>
</evidence>
<evidence type="ECO:0000256" key="4">
    <source>
        <dbReference type="ARBA" id="ARBA00022729"/>
    </source>
</evidence>
<evidence type="ECO:0000256" key="8">
    <source>
        <dbReference type="SAM" id="MobiDB-lite"/>
    </source>
</evidence>
<feature type="transmembrane region" description="Helical" evidence="9">
    <location>
        <begin position="100"/>
        <end position="121"/>
    </location>
</feature>
<comment type="caution">
    <text evidence="10">The sequence shown here is derived from an EMBL/GenBank/DDBJ whole genome shotgun (WGS) entry which is preliminary data.</text>
</comment>
<accession>A0A815U642</accession>
<dbReference type="Pfam" id="PF05283">
    <property type="entry name" value="MGC-24"/>
    <property type="match status" value="1"/>
</dbReference>
<dbReference type="InterPro" id="IPR007947">
    <property type="entry name" value="CD164_MGC24"/>
</dbReference>
<dbReference type="PANTHER" id="PTHR11337">
    <property type="entry name" value="MUCIN/PORIMIN"/>
    <property type="match status" value="1"/>
</dbReference>
<comment type="similarity">
    <text evidence="2">Belongs to the CD164 family.</text>
</comment>
<keyword evidence="4" id="KW-0732">Signal</keyword>
<keyword evidence="7" id="KW-0325">Glycoprotein</keyword>
<proteinExistence type="inferred from homology"/>
<dbReference type="AlphaFoldDB" id="A0A815U642"/>
<evidence type="ECO:0000256" key="1">
    <source>
        <dbReference type="ARBA" id="ARBA00004479"/>
    </source>
</evidence>
<reference evidence="10" key="1">
    <citation type="submission" date="2021-02" db="EMBL/GenBank/DDBJ databases">
        <authorList>
            <person name="Nowell W R."/>
        </authorList>
    </citation>
    <scope>NUCLEOTIDE SEQUENCE</scope>
</reference>
<dbReference type="GO" id="GO:0016020">
    <property type="term" value="C:membrane"/>
    <property type="evidence" value="ECO:0007669"/>
    <property type="project" value="UniProtKB-SubCell"/>
</dbReference>
<keyword evidence="5 9" id="KW-1133">Transmembrane helix</keyword>
<dbReference type="GO" id="GO:0031410">
    <property type="term" value="C:cytoplasmic vesicle"/>
    <property type="evidence" value="ECO:0007669"/>
    <property type="project" value="TreeGrafter"/>
</dbReference>
<feature type="transmembrane region" description="Helical" evidence="9">
    <location>
        <begin position="12"/>
        <end position="32"/>
    </location>
</feature>
<protein>
    <submittedName>
        <fullName evidence="10">Uncharacterized protein</fullName>
    </submittedName>
</protein>
<dbReference type="EMBL" id="CAJNOG010002696">
    <property type="protein sequence ID" value="CAF1514327.1"/>
    <property type="molecule type" value="Genomic_DNA"/>
</dbReference>
<dbReference type="Proteomes" id="UP000663845">
    <property type="component" value="Unassembled WGS sequence"/>
</dbReference>
<evidence type="ECO:0000256" key="5">
    <source>
        <dbReference type="ARBA" id="ARBA00022989"/>
    </source>
</evidence>
<evidence type="ECO:0000256" key="2">
    <source>
        <dbReference type="ARBA" id="ARBA00005341"/>
    </source>
</evidence>
<gene>
    <name evidence="10" type="ORF">JYZ213_LOCUS44211</name>
</gene>
<evidence type="ECO:0000256" key="6">
    <source>
        <dbReference type="ARBA" id="ARBA00023136"/>
    </source>
</evidence>
<name>A0A815U642_9BILA</name>
<evidence type="ECO:0000256" key="3">
    <source>
        <dbReference type="ARBA" id="ARBA00022692"/>
    </source>
</evidence>
<comment type="subcellular location">
    <subcellularLocation>
        <location evidence="1">Membrane</location>
        <topology evidence="1">Single-pass type I membrane protein</topology>
    </subcellularLocation>
</comment>